<sequence>MKTNIQDSKTNRKKLLNLKKTRYSRALKQYQFIDSSYSSITRLKGVALFTVLTLGLMSKPYLAHADKNSVTSSLQTVAKSYAQELGDVLAQDHWTRIEFSTIYIDPVVVVEGLTANADNPYVVGIRNVDEMGFEIRFKSCANSNGIPVQEKVNYSVIEKSKLPLTEDANAKVRQQFSWGQCATPIETQDITTGRVS</sequence>
<proteinExistence type="predicted"/>
<evidence type="ECO:0000313" key="2">
    <source>
        <dbReference type="Proteomes" id="UP000494216"/>
    </source>
</evidence>
<gene>
    <name evidence="1" type="ORF">METHB2_490024</name>
</gene>
<organism evidence="1 2">
    <name type="scientific">Candidatus Methylobacter favarea</name>
    <dbReference type="NCBI Taxonomy" id="2707345"/>
    <lineage>
        <taxon>Bacteria</taxon>
        <taxon>Pseudomonadati</taxon>
        <taxon>Pseudomonadota</taxon>
        <taxon>Gammaproteobacteria</taxon>
        <taxon>Methylococcales</taxon>
        <taxon>Methylococcaceae</taxon>
        <taxon>Methylobacter</taxon>
    </lineage>
</organism>
<dbReference type="RefSeq" id="WP_174626557.1">
    <property type="nucleotide sequence ID" value="NZ_CADCXN010000079.1"/>
</dbReference>
<accession>A0A8S0WK50</accession>
<reference evidence="1 2" key="1">
    <citation type="submission" date="2020-02" db="EMBL/GenBank/DDBJ databases">
        <authorList>
            <person name="Hogendoorn C."/>
        </authorList>
    </citation>
    <scope>NUCLEOTIDE SEQUENCE [LARGE SCALE GENOMIC DNA]</scope>
    <source>
        <strain evidence="1">METHB21</strain>
    </source>
</reference>
<dbReference type="Proteomes" id="UP000494216">
    <property type="component" value="Unassembled WGS sequence"/>
</dbReference>
<evidence type="ECO:0000313" key="1">
    <source>
        <dbReference type="EMBL" id="CAA9891718.1"/>
    </source>
</evidence>
<dbReference type="AlphaFoldDB" id="A0A8S0WK50"/>
<keyword evidence="2" id="KW-1185">Reference proteome</keyword>
<name>A0A8S0WK50_9GAMM</name>
<dbReference type="EMBL" id="CADCXN010000079">
    <property type="protein sequence ID" value="CAA9891718.1"/>
    <property type="molecule type" value="Genomic_DNA"/>
</dbReference>
<protein>
    <submittedName>
        <fullName evidence="1">Uncharacterized protein</fullName>
    </submittedName>
</protein>
<comment type="caution">
    <text evidence="1">The sequence shown here is derived from an EMBL/GenBank/DDBJ whole genome shotgun (WGS) entry which is preliminary data.</text>
</comment>